<dbReference type="Proteomes" id="UP000265515">
    <property type="component" value="Unassembled WGS sequence"/>
</dbReference>
<feature type="region of interest" description="Disordered" evidence="1">
    <location>
        <begin position="192"/>
        <end position="213"/>
    </location>
</feature>
<evidence type="ECO:0000313" key="3">
    <source>
        <dbReference type="Proteomes" id="UP000265515"/>
    </source>
</evidence>
<evidence type="ECO:0000256" key="1">
    <source>
        <dbReference type="SAM" id="MobiDB-lite"/>
    </source>
</evidence>
<protein>
    <submittedName>
        <fullName evidence="2">Uncharacterized protein</fullName>
    </submittedName>
</protein>
<evidence type="ECO:0000313" key="2">
    <source>
        <dbReference type="EMBL" id="GBG66420.1"/>
    </source>
</evidence>
<feature type="region of interest" description="Disordered" evidence="1">
    <location>
        <begin position="1"/>
        <end position="93"/>
    </location>
</feature>
<feature type="compositionally biased region" description="Basic and acidic residues" evidence="1">
    <location>
        <begin position="60"/>
        <end position="93"/>
    </location>
</feature>
<comment type="caution">
    <text evidence="2">The sequence shown here is derived from an EMBL/GenBank/DDBJ whole genome shotgun (WGS) entry which is preliminary data.</text>
</comment>
<feature type="compositionally biased region" description="Low complexity" evidence="1">
    <location>
        <begin position="194"/>
        <end position="207"/>
    </location>
</feature>
<feature type="compositionally biased region" description="Polar residues" evidence="1">
    <location>
        <begin position="15"/>
        <end position="31"/>
    </location>
</feature>
<dbReference type="Gramene" id="GBG66420">
    <property type="protein sequence ID" value="GBG66420"/>
    <property type="gene ID" value="CBR_g61464"/>
</dbReference>
<proteinExistence type="predicted"/>
<dbReference type="AlphaFoldDB" id="A0A388K8Q3"/>
<gene>
    <name evidence="2" type="ORF">CBR_g61464</name>
</gene>
<keyword evidence="3" id="KW-1185">Reference proteome</keyword>
<organism evidence="2 3">
    <name type="scientific">Chara braunii</name>
    <name type="common">Braun's stonewort</name>
    <dbReference type="NCBI Taxonomy" id="69332"/>
    <lineage>
        <taxon>Eukaryota</taxon>
        <taxon>Viridiplantae</taxon>
        <taxon>Streptophyta</taxon>
        <taxon>Charophyceae</taxon>
        <taxon>Charales</taxon>
        <taxon>Characeae</taxon>
        <taxon>Chara</taxon>
    </lineage>
</organism>
<name>A0A388K8Q3_CHABU</name>
<reference evidence="2 3" key="1">
    <citation type="journal article" date="2018" name="Cell">
        <title>The Chara Genome: Secondary Complexity and Implications for Plant Terrestrialization.</title>
        <authorList>
            <person name="Nishiyama T."/>
            <person name="Sakayama H."/>
            <person name="Vries J.D."/>
            <person name="Buschmann H."/>
            <person name="Saint-Marcoux D."/>
            <person name="Ullrich K.K."/>
            <person name="Haas F.B."/>
            <person name="Vanderstraeten L."/>
            <person name="Becker D."/>
            <person name="Lang D."/>
            <person name="Vosolsobe S."/>
            <person name="Rombauts S."/>
            <person name="Wilhelmsson P.K.I."/>
            <person name="Janitza P."/>
            <person name="Kern R."/>
            <person name="Heyl A."/>
            <person name="Rumpler F."/>
            <person name="Villalobos L.I.A.C."/>
            <person name="Clay J.M."/>
            <person name="Skokan R."/>
            <person name="Toyoda A."/>
            <person name="Suzuki Y."/>
            <person name="Kagoshima H."/>
            <person name="Schijlen E."/>
            <person name="Tajeshwar N."/>
            <person name="Catarino B."/>
            <person name="Hetherington A.J."/>
            <person name="Saltykova A."/>
            <person name="Bonnot C."/>
            <person name="Breuninger H."/>
            <person name="Symeonidi A."/>
            <person name="Radhakrishnan G.V."/>
            <person name="Van Nieuwerburgh F."/>
            <person name="Deforce D."/>
            <person name="Chang C."/>
            <person name="Karol K.G."/>
            <person name="Hedrich R."/>
            <person name="Ulvskov P."/>
            <person name="Glockner G."/>
            <person name="Delwiche C.F."/>
            <person name="Petrasek J."/>
            <person name="Van de Peer Y."/>
            <person name="Friml J."/>
            <person name="Beilby M."/>
            <person name="Dolan L."/>
            <person name="Kohara Y."/>
            <person name="Sugano S."/>
            <person name="Fujiyama A."/>
            <person name="Delaux P.-M."/>
            <person name="Quint M."/>
            <person name="TheiBen G."/>
            <person name="Hagemann M."/>
            <person name="Harholt J."/>
            <person name="Dunand C."/>
            <person name="Zachgo S."/>
            <person name="Langdale J."/>
            <person name="Maumus F."/>
            <person name="Straeten D.V.D."/>
            <person name="Gould S.B."/>
            <person name="Rensing S.A."/>
        </authorList>
    </citation>
    <scope>NUCLEOTIDE SEQUENCE [LARGE SCALE GENOMIC DNA]</scope>
    <source>
        <strain evidence="2 3">S276</strain>
    </source>
</reference>
<feature type="compositionally biased region" description="Basic and acidic residues" evidence="1">
    <location>
        <begin position="32"/>
        <end position="51"/>
    </location>
</feature>
<dbReference type="EMBL" id="BFEA01000074">
    <property type="protein sequence ID" value="GBG66420.1"/>
    <property type="molecule type" value="Genomic_DNA"/>
</dbReference>
<sequence length="335" mass="38239">MEADGYVCPPEYQRRGQSSSPHPNRGTSLKRSPSEEPATKNRTEGLEKTVEAMKAFVDTEMARRAEKEKKKREKVERKQREEEERAAIETANRAEELNQQRRLEKIRKQEKEREALAKVVEVSVGIRLGSVDDRLKNIVREVLSESQLLARGKGKAPEAIASTSGTAKESELEAITKSIEGLQILEKHKHVEDTTTGNNPPVTTPTKRVTRRTSMRPLRLAEKLRRRPILKKSSTLRLNRRAMTAVKTTSENKTVERMQFLEATRKDLIPIHHDEIRKIYNKEGIPYKTKVQTIFDLVDRRAELKFGSEQRGTGIIILNSESGDVSNDEDDESYT</sequence>
<accession>A0A388K8Q3</accession>